<feature type="domain" description="Pyridoxamine 5'-phosphate oxidase N-terminal" evidence="1">
    <location>
        <begin position="9"/>
        <end position="118"/>
    </location>
</feature>
<dbReference type="InterPro" id="IPR011576">
    <property type="entry name" value="Pyridox_Oxase_N"/>
</dbReference>
<dbReference type="AlphaFoldDB" id="A0A5J4SH27"/>
<proteinExistence type="predicted"/>
<sequence>MYSFQDCIKFANENPICYLATMEGNQPRVRALGFWFADETGFYFQTASMKEIPSQLKKNPKTEACFYHQGDPTGIMLRISGEVEFLDDVKLREKVMNDRPFLKYLGMTSQSPELVLFRIFHGEAHFWTMENNLKPKEIIRF</sequence>
<reference evidence="2" key="1">
    <citation type="submission" date="2019-03" db="EMBL/GenBank/DDBJ databases">
        <title>Single cell metagenomics reveals metabolic interactions within the superorganism composed of flagellate Streblomastix strix and complex community of Bacteroidetes bacteria on its surface.</title>
        <authorList>
            <person name="Treitli S.C."/>
            <person name="Kolisko M."/>
            <person name="Husnik F."/>
            <person name="Keeling P."/>
            <person name="Hampl V."/>
        </authorList>
    </citation>
    <scope>NUCLEOTIDE SEQUENCE</scope>
    <source>
        <strain evidence="2">STM</strain>
    </source>
</reference>
<evidence type="ECO:0000313" key="3">
    <source>
        <dbReference type="EMBL" id="KAA6345520.1"/>
    </source>
</evidence>
<dbReference type="InterPro" id="IPR012349">
    <property type="entry name" value="Split_barrel_FMN-bd"/>
</dbReference>
<name>A0A5J4SH27_9ZZZZ</name>
<dbReference type="Gene3D" id="2.30.110.10">
    <property type="entry name" value="Electron Transport, Fmn-binding Protein, Chain A"/>
    <property type="match status" value="1"/>
</dbReference>
<organism evidence="2">
    <name type="scientific">termite gut metagenome</name>
    <dbReference type="NCBI Taxonomy" id="433724"/>
    <lineage>
        <taxon>unclassified sequences</taxon>
        <taxon>metagenomes</taxon>
        <taxon>organismal metagenomes</taxon>
    </lineage>
</organism>
<protein>
    <recommendedName>
        <fullName evidence="1">Pyridoxamine 5'-phosphate oxidase N-terminal domain-containing protein</fullName>
    </recommendedName>
</protein>
<dbReference type="EMBL" id="SNRY01000167">
    <property type="protein sequence ID" value="KAA6345514.1"/>
    <property type="molecule type" value="Genomic_DNA"/>
</dbReference>
<dbReference type="Pfam" id="PF01243">
    <property type="entry name" value="PNPOx_N"/>
    <property type="match status" value="1"/>
</dbReference>
<comment type="caution">
    <text evidence="2">The sequence shown here is derived from an EMBL/GenBank/DDBJ whole genome shotgun (WGS) entry which is preliminary data.</text>
</comment>
<dbReference type="SUPFAM" id="SSF50475">
    <property type="entry name" value="FMN-binding split barrel"/>
    <property type="match status" value="1"/>
</dbReference>
<evidence type="ECO:0000259" key="1">
    <source>
        <dbReference type="Pfam" id="PF01243"/>
    </source>
</evidence>
<gene>
    <name evidence="2" type="ORF">EZS27_006922</name>
    <name evidence="3" type="ORF">EZS27_006928</name>
</gene>
<evidence type="ECO:0000313" key="2">
    <source>
        <dbReference type="EMBL" id="KAA6345514.1"/>
    </source>
</evidence>
<accession>A0A5J4SH27</accession>
<dbReference type="EMBL" id="SNRY01000167">
    <property type="protein sequence ID" value="KAA6345520.1"/>
    <property type="molecule type" value="Genomic_DNA"/>
</dbReference>